<accession>A0ABW0QH55</accession>
<proteinExistence type="inferred from homology"/>
<feature type="signal peptide" evidence="2">
    <location>
        <begin position="1"/>
        <end position="19"/>
    </location>
</feature>
<keyword evidence="2" id="KW-0732">Signal</keyword>
<comment type="caution">
    <text evidence="3">The sequence shown here is derived from an EMBL/GenBank/DDBJ whole genome shotgun (WGS) entry which is preliminary data.</text>
</comment>
<evidence type="ECO:0000256" key="2">
    <source>
        <dbReference type="SAM" id="SignalP"/>
    </source>
</evidence>
<keyword evidence="4" id="KW-1185">Reference proteome</keyword>
<gene>
    <name evidence="3" type="ORF">ACFPP7_20100</name>
</gene>
<sequence length="213" mass="23439">MLRTTLLSASLALAGYGCAACLTHDFQVWTAEGARRLEVALAPVATPAVRIDGPGIPAQPLHQWLTDGRSVTLVDFVYTRCQTVCLALGSAYQQLQATLQAASQTDAYAKQVKLLSISFDGQHDSPQVLQTYAARLHADPDLWRFARVQDAQETQRLLEEFQVVVVPDGRGDFEHNAALLVVNQQGRLVRIFDYAEQQLALDYARDLASRSSP</sequence>
<dbReference type="CDD" id="cd02968">
    <property type="entry name" value="SCO"/>
    <property type="match status" value="1"/>
</dbReference>
<dbReference type="RefSeq" id="WP_068834731.1">
    <property type="nucleotide sequence ID" value="NZ_JBHSMX010000063.1"/>
</dbReference>
<evidence type="ECO:0000256" key="1">
    <source>
        <dbReference type="ARBA" id="ARBA00010996"/>
    </source>
</evidence>
<dbReference type="SUPFAM" id="SSF52833">
    <property type="entry name" value="Thioredoxin-like"/>
    <property type="match status" value="1"/>
</dbReference>
<protein>
    <submittedName>
        <fullName evidence="3">SCO family protein</fullName>
    </submittedName>
</protein>
<dbReference type="EMBL" id="JBHSMX010000063">
    <property type="protein sequence ID" value="MFC5523197.1"/>
    <property type="molecule type" value="Genomic_DNA"/>
</dbReference>
<dbReference type="Proteomes" id="UP001596084">
    <property type="component" value="Unassembled WGS sequence"/>
</dbReference>
<dbReference type="InterPro" id="IPR036249">
    <property type="entry name" value="Thioredoxin-like_sf"/>
</dbReference>
<name>A0ABW0QH55_9BURK</name>
<dbReference type="Gene3D" id="3.40.30.10">
    <property type="entry name" value="Glutaredoxin"/>
    <property type="match status" value="1"/>
</dbReference>
<dbReference type="Pfam" id="PF02630">
    <property type="entry name" value="SCO1-SenC"/>
    <property type="match status" value="1"/>
</dbReference>
<feature type="chain" id="PRO_5046478410" evidence="2">
    <location>
        <begin position="20"/>
        <end position="213"/>
    </location>
</feature>
<evidence type="ECO:0000313" key="3">
    <source>
        <dbReference type="EMBL" id="MFC5523197.1"/>
    </source>
</evidence>
<dbReference type="PROSITE" id="PS51257">
    <property type="entry name" value="PROKAR_LIPOPROTEIN"/>
    <property type="match status" value="1"/>
</dbReference>
<comment type="similarity">
    <text evidence="1">Belongs to the SCO1/2 family.</text>
</comment>
<reference evidence="4" key="1">
    <citation type="journal article" date="2019" name="Int. J. Syst. Evol. Microbiol.">
        <title>The Global Catalogue of Microorganisms (GCM) 10K type strain sequencing project: providing services to taxonomists for standard genome sequencing and annotation.</title>
        <authorList>
            <consortium name="The Broad Institute Genomics Platform"/>
            <consortium name="The Broad Institute Genome Sequencing Center for Infectious Disease"/>
            <person name="Wu L."/>
            <person name="Ma J."/>
        </authorList>
    </citation>
    <scope>NUCLEOTIDE SEQUENCE [LARGE SCALE GENOMIC DNA]</scope>
    <source>
        <strain evidence="4">CGMCC 4.7277</strain>
    </source>
</reference>
<evidence type="ECO:0000313" key="4">
    <source>
        <dbReference type="Proteomes" id="UP001596084"/>
    </source>
</evidence>
<dbReference type="InterPro" id="IPR003782">
    <property type="entry name" value="SCO1/SenC"/>
</dbReference>
<organism evidence="3 4">
    <name type="scientific">Polaromonas jejuensis</name>
    <dbReference type="NCBI Taxonomy" id="457502"/>
    <lineage>
        <taxon>Bacteria</taxon>
        <taxon>Pseudomonadati</taxon>
        <taxon>Pseudomonadota</taxon>
        <taxon>Betaproteobacteria</taxon>
        <taxon>Burkholderiales</taxon>
        <taxon>Comamonadaceae</taxon>
        <taxon>Polaromonas</taxon>
    </lineage>
</organism>